<accession>A0A3A8JUG3</accession>
<protein>
    <recommendedName>
        <fullName evidence="3">SMI1/KNR4 family protein</fullName>
    </recommendedName>
</protein>
<reference evidence="2" key="1">
    <citation type="submission" date="2018-09" db="EMBL/GenBank/DDBJ databases">
        <authorList>
            <person name="Livingstone P.G."/>
            <person name="Whitworth D.E."/>
        </authorList>
    </citation>
    <scope>NUCLEOTIDE SEQUENCE [LARGE SCALE GENOMIC DNA]</scope>
    <source>
        <strain evidence="2">CA043D</strain>
    </source>
</reference>
<dbReference type="Proteomes" id="UP000268313">
    <property type="component" value="Unassembled WGS sequence"/>
</dbReference>
<dbReference type="EMBL" id="RAWE01000115">
    <property type="protein sequence ID" value="RKG99389.1"/>
    <property type="molecule type" value="Genomic_DNA"/>
</dbReference>
<dbReference type="AlphaFoldDB" id="A0A3A8JUG3"/>
<evidence type="ECO:0008006" key="3">
    <source>
        <dbReference type="Google" id="ProtNLM"/>
    </source>
</evidence>
<sequence length="210" mass="23517">MESSLRGLERLMARCREQRLPLRLGTASTEDATGRELFPGQPLDPLLAAVFMRVGGARMAELILYAPEGEHGVVAVNRTLRERGEDPFPSCLVFGQVPSLAYRFALVPGLADSQGLQPVVFIDDHSEKEVLPVASNLDRFFDAYARSIESFVRGTKPDPDAWDDMDFPRFEPERVAQDTALVEMMRAGRFDGLVTCDEESQRWMRQVLGL</sequence>
<comment type="caution">
    <text evidence="1">The sequence shown here is derived from an EMBL/GenBank/DDBJ whole genome shotgun (WGS) entry which is preliminary data.</text>
</comment>
<name>A0A3A8JUG3_9BACT</name>
<keyword evidence="2" id="KW-1185">Reference proteome</keyword>
<organism evidence="1 2">
    <name type="scientific">Corallococcus carmarthensis</name>
    <dbReference type="NCBI Taxonomy" id="2316728"/>
    <lineage>
        <taxon>Bacteria</taxon>
        <taxon>Pseudomonadati</taxon>
        <taxon>Myxococcota</taxon>
        <taxon>Myxococcia</taxon>
        <taxon>Myxococcales</taxon>
        <taxon>Cystobacterineae</taxon>
        <taxon>Myxococcaceae</taxon>
        <taxon>Corallococcus</taxon>
    </lineage>
</organism>
<dbReference type="RefSeq" id="WP_120605383.1">
    <property type="nucleotide sequence ID" value="NZ_RAWE01000115.1"/>
</dbReference>
<evidence type="ECO:0000313" key="1">
    <source>
        <dbReference type="EMBL" id="RKG99389.1"/>
    </source>
</evidence>
<dbReference type="OrthoDB" id="5506228at2"/>
<gene>
    <name evidence="1" type="ORF">D7X32_26650</name>
</gene>
<proteinExistence type="predicted"/>
<evidence type="ECO:0000313" key="2">
    <source>
        <dbReference type="Proteomes" id="UP000268313"/>
    </source>
</evidence>